<dbReference type="InterPro" id="IPR006119">
    <property type="entry name" value="Resolv_N"/>
</dbReference>
<dbReference type="GO" id="GO:0000150">
    <property type="term" value="F:DNA strand exchange activity"/>
    <property type="evidence" value="ECO:0007669"/>
    <property type="project" value="InterPro"/>
</dbReference>
<evidence type="ECO:0000256" key="4">
    <source>
        <dbReference type="PIRSR" id="PIRSR606118-50"/>
    </source>
</evidence>
<feature type="domain" description="Recombinase" evidence="8">
    <location>
        <begin position="163"/>
        <end position="258"/>
    </location>
</feature>
<dbReference type="PANTHER" id="PTHR30461">
    <property type="entry name" value="DNA-INVERTASE FROM LAMBDOID PROPHAGE"/>
    <property type="match status" value="1"/>
</dbReference>
<dbReference type="PROSITE" id="PS51737">
    <property type="entry name" value="RECOMBINASE_DNA_BIND"/>
    <property type="match status" value="1"/>
</dbReference>
<gene>
    <name evidence="9" type="ORF">MR241_05195</name>
</gene>
<dbReference type="Gene3D" id="3.90.1750.20">
    <property type="entry name" value="Putative Large Serine Recombinase, Chain B, Domain 2"/>
    <property type="match status" value="1"/>
</dbReference>
<feature type="active site" description="O-(5'-phospho-DNA)-serine intermediate" evidence="4 5">
    <location>
        <position position="14"/>
    </location>
</feature>
<keyword evidence="2" id="KW-0238">DNA-binding</keyword>
<evidence type="ECO:0000256" key="1">
    <source>
        <dbReference type="ARBA" id="ARBA00022908"/>
    </source>
</evidence>
<dbReference type="CDD" id="cd03768">
    <property type="entry name" value="SR_ResInv"/>
    <property type="match status" value="1"/>
</dbReference>
<keyword evidence="1" id="KW-0229">DNA integration</keyword>
<dbReference type="PANTHER" id="PTHR30461:SF23">
    <property type="entry name" value="DNA RECOMBINASE-RELATED"/>
    <property type="match status" value="1"/>
</dbReference>
<dbReference type="GO" id="GO:0003677">
    <property type="term" value="F:DNA binding"/>
    <property type="evidence" value="ECO:0007669"/>
    <property type="project" value="UniProtKB-KW"/>
</dbReference>
<dbReference type="SUPFAM" id="SSF53041">
    <property type="entry name" value="Resolvase-like"/>
    <property type="match status" value="1"/>
</dbReference>
<keyword evidence="6" id="KW-0175">Coiled coil</keyword>
<dbReference type="InterPro" id="IPR036162">
    <property type="entry name" value="Resolvase-like_N_sf"/>
</dbReference>
<comment type="caution">
    <text evidence="9">The sequence shown here is derived from an EMBL/GenBank/DDBJ whole genome shotgun (WGS) entry which is preliminary data.</text>
</comment>
<organism evidence="9 10">
    <name type="scientific">Candidatus Colimorpha enterica</name>
    <dbReference type="NCBI Taxonomy" id="3083063"/>
    <lineage>
        <taxon>Bacteria</taxon>
        <taxon>Pseudomonadati</taxon>
        <taxon>Bacteroidota</taxon>
        <taxon>Bacteroidia</taxon>
        <taxon>Bacteroidales</taxon>
        <taxon>Candidatus Colimorpha</taxon>
    </lineage>
</organism>
<evidence type="ECO:0000259" key="7">
    <source>
        <dbReference type="PROSITE" id="PS51736"/>
    </source>
</evidence>
<dbReference type="PROSITE" id="PS00397">
    <property type="entry name" value="RECOMBINASES_1"/>
    <property type="match status" value="1"/>
</dbReference>
<accession>A0AAE3K075</accession>
<evidence type="ECO:0000256" key="3">
    <source>
        <dbReference type="ARBA" id="ARBA00023172"/>
    </source>
</evidence>
<evidence type="ECO:0000313" key="10">
    <source>
        <dbReference type="Proteomes" id="UP001139365"/>
    </source>
</evidence>
<sequence length="460" mass="52366">MRKDKHAALYCRVSTDAQFEEGYSVEAQREMLTAYCVSRGIEHYEHYIDGGYSGSNIDRPELSRMVSDIKNGLVSHVVVYKLDRLSRSQKDTLYLIEDVLIPNGVSFVSLNENMDTSTPIGRAMLGIMSAFAQLERETIRERTRMGMKERIKSGLWRGGGKIPFGYDYDPEKGILVPNSDAPTVRLMYDLYLRGWSMMRIARYTGLKYERLAEQILKRRTNAGFIVYNGEEYRGKHEAIVSEKTYNDAMRLLDERSRGNLNPSKCLLAGLVVCGVCGAKMRYQKWGKSGYKIYCYSQDKGKPHLHRSENCDNCKIWADELENSVISDLFSMSAKISGGESPDTSADVSDLLSKQADKLTKKLKNLYNLYGETADEALTETISSVRAELESVKKRISTIEEEAKDGEAARERLKKLDTAEEAWEYMTQEEKQNVLRSCIERIVVTYDRTDIYYKMLTDGGG</sequence>
<name>A0AAE3K075_9BACT</name>
<dbReference type="Proteomes" id="UP001139365">
    <property type="component" value="Unassembled WGS sequence"/>
</dbReference>
<protein>
    <submittedName>
        <fullName evidence="9">Recombinase family protein</fullName>
    </submittedName>
</protein>
<dbReference type="EMBL" id="JALEMU010000081">
    <property type="protein sequence ID" value="MCI5755670.1"/>
    <property type="molecule type" value="Genomic_DNA"/>
</dbReference>
<dbReference type="InterPro" id="IPR025827">
    <property type="entry name" value="Zn_ribbon_recom_dom"/>
</dbReference>
<dbReference type="InterPro" id="IPR038109">
    <property type="entry name" value="DNA_bind_recomb_sf"/>
</dbReference>
<dbReference type="Pfam" id="PF07508">
    <property type="entry name" value="Recombinase"/>
    <property type="match status" value="1"/>
</dbReference>
<dbReference type="SMART" id="SM00857">
    <property type="entry name" value="Resolvase"/>
    <property type="match status" value="1"/>
</dbReference>
<dbReference type="Gene3D" id="3.40.50.1390">
    <property type="entry name" value="Resolvase, N-terminal catalytic domain"/>
    <property type="match status" value="1"/>
</dbReference>
<feature type="coiled-coil region" evidence="6">
    <location>
        <begin position="348"/>
        <end position="415"/>
    </location>
</feature>
<dbReference type="AlphaFoldDB" id="A0AAE3K075"/>
<evidence type="ECO:0000256" key="6">
    <source>
        <dbReference type="SAM" id="Coils"/>
    </source>
</evidence>
<dbReference type="InterPro" id="IPR006118">
    <property type="entry name" value="Recombinase_CS"/>
</dbReference>
<feature type="domain" description="Resolvase/invertase-type recombinase catalytic" evidence="7">
    <location>
        <begin position="6"/>
        <end position="154"/>
    </location>
</feature>
<dbReference type="InterPro" id="IPR011109">
    <property type="entry name" value="DNA_bind_recombinase_dom"/>
</dbReference>
<dbReference type="GO" id="GO:0015074">
    <property type="term" value="P:DNA integration"/>
    <property type="evidence" value="ECO:0007669"/>
    <property type="project" value="UniProtKB-KW"/>
</dbReference>
<keyword evidence="3" id="KW-0233">DNA recombination</keyword>
<evidence type="ECO:0000259" key="8">
    <source>
        <dbReference type="PROSITE" id="PS51737"/>
    </source>
</evidence>
<proteinExistence type="predicted"/>
<dbReference type="Pfam" id="PF13408">
    <property type="entry name" value="Zn_ribbon_recom"/>
    <property type="match status" value="1"/>
</dbReference>
<dbReference type="PROSITE" id="PS51736">
    <property type="entry name" value="RECOMBINASES_3"/>
    <property type="match status" value="1"/>
</dbReference>
<dbReference type="Pfam" id="PF00239">
    <property type="entry name" value="Resolvase"/>
    <property type="match status" value="1"/>
</dbReference>
<dbReference type="InterPro" id="IPR050639">
    <property type="entry name" value="SSR_resolvase"/>
</dbReference>
<evidence type="ECO:0000256" key="5">
    <source>
        <dbReference type="PROSITE-ProRule" id="PRU10137"/>
    </source>
</evidence>
<evidence type="ECO:0000256" key="2">
    <source>
        <dbReference type="ARBA" id="ARBA00023125"/>
    </source>
</evidence>
<evidence type="ECO:0000313" key="9">
    <source>
        <dbReference type="EMBL" id="MCI5755670.1"/>
    </source>
</evidence>
<reference evidence="9 10" key="1">
    <citation type="submission" date="2022-03" db="EMBL/GenBank/DDBJ databases">
        <title>Metagenome-assembled genomes from swine fecal metagenomes.</title>
        <authorList>
            <person name="Holman D.B."/>
            <person name="Kommadath A."/>
        </authorList>
    </citation>
    <scope>NUCLEOTIDE SEQUENCE [LARGE SCALE GENOMIC DNA]</scope>
    <source>
        <strain evidence="9">SUG147</strain>
    </source>
</reference>